<accession>A0ABQ9V7N8</accession>
<sequence>SVVAAQNIAKSLATYSGALWGWPGSPSLQMQLHPAPSKKFPATLLFIKQLSKESTRVKTAILDEQKAFTSCQSDFVPVFGLEVAERGMMKQNGRSKGT</sequence>
<protein>
    <submittedName>
        <fullName evidence="1">Uncharacterized protein</fullName>
    </submittedName>
</protein>
<dbReference type="EMBL" id="JASSZA010000007">
    <property type="protein sequence ID" value="KAK2105190.1"/>
    <property type="molecule type" value="Genomic_DNA"/>
</dbReference>
<dbReference type="Proteomes" id="UP001266305">
    <property type="component" value="Unassembled WGS sequence"/>
</dbReference>
<comment type="caution">
    <text evidence="1">The sequence shown here is derived from an EMBL/GenBank/DDBJ whole genome shotgun (WGS) entry which is preliminary data.</text>
</comment>
<evidence type="ECO:0000313" key="1">
    <source>
        <dbReference type="EMBL" id="KAK2105190.1"/>
    </source>
</evidence>
<keyword evidence="2" id="KW-1185">Reference proteome</keyword>
<organism evidence="1 2">
    <name type="scientific">Saguinus oedipus</name>
    <name type="common">Cotton-top tamarin</name>
    <name type="synonym">Oedipomidas oedipus</name>
    <dbReference type="NCBI Taxonomy" id="9490"/>
    <lineage>
        <taxon>Eukaryota</taxon>
        <taxon>Metazoa</taxon>
        <taxon>Chordata</taxon>
        <taxon>Craniata</taxon>
        <taxon>Vertebrata</taxon>
        <taxon>Euteleostomi</taxon>
        <taxon>Mammalia</taxon>
        <taxon>Eutheria</taxon>
        <taxon>Euarchontoglires</taxon>
        <taxon>Primates</taxon>
        <taxon>Haplorrhini</taxon>
        <taxon>Platyrrhini</taxon>
        <taxon>Cebidae</taxon>
        <taxon>Callitrichinae</taxon>
        <taxon>Saguinus</taxon>
    </lineage>
</organism>
<reference evidence="1 2" key="1">
    <citation type="submission" date="2023-05" db="EMBL/GenBank/DDBJ databases">
        <title>B98-5 Cell Line De Novo Hybrid Assembly: An Optical Mapping Approach.</title>
        <authorList>
            <person name="Kananen K."/>
            <person name="Auerbach J.A."/>
            <person name="Kautto E."/>
            <person name="Blachly J.S."/>
        </authorList>
    </citation>
    <scope>NUCLEOTIDE SEQUENCE [LARGE SCALE GENOMIC DNA]</scope>
    <source>
        <strain evidence="1">B95-8</strain>
        <tissue evidence="1">Cell line</tissue>
    </source>
</reference>
<proteinExistence type="predicted"/>
<name>A0ABQ9V7N8_SAGOE</name>
<evidence type="ECO:0000313" key="2">
    <source>
        <dbReference type="Proteomes" id="UP001266305"/>
    </source>
</evidence>
<feature type="non-terminal residue" evidence="1">
    <location>
        <position position="1"/>
    </location>
</feature>
<gene>
    <name evidence="1" type="ORF">P7K49_014704</name>
</gene>